<feature type="compositionally biased region" description="Acidic residues" evidence="1">
    <location>
        <begin position="109"/>
        <end position="123"/>
    </location>
</feature>
<name>A0A0C9WCA2_9AGAM</name>
<evidence type="ECO:0000313" key="2">
    <source>
        <dbReference type="EMBL" id="KIJ61926.1"/>
    </source>
</evidence>
<dbReference type="AlphaFoldDB" id="A0A0C9WCA2"/>
<evidence type="ECO:0000256" key="1">
    <source>
        <dbReference type="SAM" id="MobiDB-lite"/>
    </source>
</evidence>
<protein>
    <submittedName>
        <fullName evidence="2">Uncharacterized protein</fullName>
    </submittedName>
</protein>
<evidence type="ECO:0000313" key="3">
    <source>
        <dbReference type="Proteomes" id="UP000053820"/>
    </source>
</evidence>
<organism evidence="2 3">
    <name type="scientific">Hydnomerulius pinastri MD-312</name>
    <dbReference type="NCBI Taxonomy" id="994086"/>
    <lineage>
        <taxon>Eukaryota</taxon>
        <taxon>Fungi</taxon>
        <taxon>Dikarya</taxon>
        <taxon>Basidiomycota</taxon>
        <taxon>Agaricomycotina</taxon>
        <taxon>Agaricomycetes</taxon>
        <taxon>Agaricomycetidae</taxon>
        <taxon>Boletales</taxon>
        <taxon>Boletales incertae sedis</taxon>
        <taxon>Leucogyrophana</taxon>
    </lineage>
</organism>
<accession>A0A0C9WCA2</accession>
<dbReference type="Proteomes" id="UP000053820">
    <property type="component" value="Unassembled WGS sequence"/>
</dbReference>
<feature type="compositionally biased region" description="Acidic residues" evidence="1">
    <location>
        <begin position="61"/>
        <end position="76"/>
    </location>
</feature>
<dbReference type="EMBL" id="KN839859">
    <property type="protein sequence ID" value="KIJ61926.1"/>
    <property type="molecule type" value="Genomic_DNA"/>
</dbReference>
<gene>
    <name evidence="2" type="ORF">HYDPIDRAFT_169493</name>
</gene>
<feature type="region of interest" description="Disordered" evidence="1">
    <location>
        <begin position="99"/>
        <end position="132"/>
    </location>
</feature>
<feature type="region of interest" description="Disordered" evidence="1">
    <location>
        <begin position="36"/>
        <end position="76"/>
    </location>
</feature>
<reference evidence="2 3" key="1">
    <citation type="submission" date="2014-04" db="EMBL/GenBank/DDBJ databases">
        <title>Evolutionary Origins and Diversification of the Mycorrhizal Mutualists.</title>
        <authorList>
            <consortium name="DOE Joint Genome Institute"/>
            <consortium name="Mycorrhizal Genomics Consortium"/>
            <person name="Kohler A."/>
            <person name="Kuo A."/>
            <person name="Nagy L.G."/>
            <person name="Floudas D."/>
            <person name="Copeland A."/>
            <person name="Barry K.W."/>
            <person name="Cichocki N."/>
            <person name="Veneault-Fourrey C."/>
            <person name="LaButti K."/>
            <person name="Lindquist E.A."/>
            <person name="Lipzen A."/>
            <person name="Lundell T."/>
            <person name="Morin E."/>
            <person name="Murat C."/>
            <person name="Riley R."/>
            <person name="Ohm R."/>
            <person name="Sun H."/>
            <person name="Tunlid A."/>
            <person name="Henrissat B."/>
            <person name="Grigoriev I.V."/>
            <person name="Hibbett D.S."/>
            <person name="Martin F."/>
        </authorList>
    </citation>
    <scope>NUCLEOTIDE SEQUENCE [LARGE SCALE GENOMIC DNA]</scope>
    <source>
        <strain evidence="2 3">MD-312</strain>
    </source>
</reference>
<keyword evidence="3" id="KW-1185">Reference proteome</keyword>
<dbReference type="HOGENOM" id="CLU_1917323_0_0_1"/>
<proteinExistence type="predicted"/>
<sequence>MDMVYQLELRQEELEGLSSGWGAMVCGIPPAWSMSEHWRPSLGSTRPSIQRPRSPEGAQGAEDDNDNWESEVEDEWEDDELLEALEDWGLAEEYQFHAQPEGGVWEGGVMDEEDLYGDEEDFDVFPSSPIRR</sequence>